<gene>
    <name evidence="6" type="ORF">GCM10018772_13040</name>
</gene>
<dbReference type="Gene3D" id="3.30.565.10">
    <property type="entry name" value="Histidine kinase-like ATPase, C-terminal domain"/>
    <property type="match status" value="1"/>
</dbReference>
<evidence type="ECO:0000259" key="5">
    <source>
        <dbReference type="Pfam" id="PF24391"/>
    </source>
</evidence>
<dbReference type="Pfam" id="PF24391">
    <property type="entry name" value="HD-CE"/>
    <property type="match status" value="1"/>
</dbReference>
<keyword evidence="4" id="KW-0143">Chaperone</keyword>
<reference evidence="6" key="1">
    <citation type="journal article" date="2014" name="Int. J. Syst. Evol. Microbiol.">
        <title>Complete genome sequence of Corynebacterium casei LMG S-19264T (=DSM 44701T), isolated from a smear-ripened cheese.</title>
        <authorList>
            <consortium name="US DOE Joint Genome Institute (JGI-PGF)"/>
            <person name="Walter F."/>
            <person name="Albersmeier A."/>
            <person name="Kalinowski J."/>
            <person name="Ruckert C."/>
        </authorList>
    </citation>
    <scope>NUCLEOTIDE SEQUENCE</scope>
    <source>
        <strain evidence="6">JCM 4477</strain>
    </source>
</reference>
<dbReference type="PANTHER" id="PTHR11528">
    <property type="entry name" value="HEAT SHOCK PROTEIN 90 FAMILY MEMBER"/>
    <property type="match status" value="1"/>
</dbReference>
<evidence type="ECO:0000256" key="2">
    <source>
        <dbReference type="ARBA" id="ARBA00022741"/>
    </source>
</evidence>
<protein>
    <recommendedName>
        <fullName evidence="5">HD-CE domain-containing protein</fullName>
    </recommendedName>
</protein>
<accession>A0A919A7E6</accession>
<organism evidence="6 7">
    <name type="scientific">Streptomyces fumanus</name>
    <dbReference type="NCBI Taxonomy" id="67302"/>
    <lineage>
        <taxon>Bacteria</taxon>
        <taxon>Bacillati</taxon>
        <taxon>Actinomycetota</taxon>
        <taxon>Actinomycetes</taxon>
        <taxon>Kitasatosporales</taxon>
        <taxon>Streptomycetaceae</taxon>
        <taxon>Streptomyces</taxon>
    </lineage>
</organism>
<evidence type="ECO:0000256" key="4">
    <source>
        <dbReference type="ARBA" id="ARBA00023186"/>
    </source>
</evidence>
<comment type="similarity">
    <text evidence="1">Belongs to the heat shock protein 90 family.</text>
</comment>
<evidence type="ECO:0000313" key="7">
    <source>
        <dbReference type="Proteomes" id="UP000630718"/>
    </source>
</evidence>
<feature type="domain" description="HD-CE" evidence="5">
    <location>
        <begin position="46"/>
        <end position="284"/>
    </location>
</feature>
<dbReference type="Proteomes" id="UP000630718">
    <property type="component" value="Unassembled WGS sequence"/>
</dbReference>
<dbReference type="RefSeq" id="WP_190203135.1">
    <property type="nucleotide sequence ID" value="NZ_BNBI01000002.1"/>
</dbReference>
<dbReference type="GO" id="GO:0005524">
    <property type="term" value="F:ATP binding"/>
    <property type="evidence" value="ECO:0007669"/>
    <property type="project" value="UniProtKB-KW"/>
</dbReference>
<keyword evidence="7" id="KW-1185">Reference proteome</keyword>
<dbReference type="InterPro" id="IPR001404">
    <property type="entry name" value="Hsp90_fam"/>
</dbReference>
<sequence>MRSLSSLAEQKADQASQYSAFGGFSVLQAKQDIEDLLGRIGQLGFFDQYTKHDVSHIDAMLEKLDWLIPDDTKEHLTSADWLLIVLSAYFHDLGMLVTRDEYESRHESGFDKFRADVLLTDDADGRDYEARLAVLSDEDRERFLYQEFVRENHALRVKNWIVGDDSPAAGICTAVMSEVQRILQPLDPVFRDDLAQVCESHHLEDLYDTGIYPVQQYYGNDSQESANVQYAAVLLRTIDLLHITRDRAPSIAFRVLNPSDPISQVEWAKQMAVRAVKPVWGLDNDGNRNETAPRDTIGVHAKFTDGDGFFGLTSYLRYAAGQLRKSHDWIQRSNKANGLNYEFPWKYIDTSRVEAKGFLTQTFQFSLDQTKVLDLLTGHTLYNDSDVVLRELMQNSIDAVRLQHGVKSPSNGKVLVKWDSSTRTLEVRDNGTGMTQAIIENNLLKAGSSRYQDAEFRKKFPTFNPISRFGIGVLSTFMVADEVEIVTCHPDENEARQMSLRSVHGEYLVRTLNKTDIDKGLLPHGTCVRLKIRPSADVGDVVKIAQKWIVLPECEVTVDASSGKPVRVGYDSVGSALRATISRFGADFSERLDKSKIRIVEKELDGLSIAYAVRWNEYFNEWVFLPFPGPVREADTLAGTCVGGIRVEGYPPGFRRAYGVWALANAWGPRAPRTNVARTAIDSTPEFARVVEQIYSAYCDHIREEVEELQSVRSHSLTWATGEAAIISGIFSAKDSVPISSPSLRQSLGKVPLFLLEQGGTRRHASAEDLLQFEALRMTESTVMEHIEYLLRELPGGSRASVMKVLAGTDDQREDPEPVICTRLGRDRHVDEFFLSVWQVAEMKANKSERRCDIRWIKRGDRSLWSSVDLLAAGLERLASDQDRYGISPSRLVHIPIDSIIVNGFTDKEIGVRVGSDLYLIPGHPWASMVEAMKKAPDWQGPEDEKIVALSWMISAILPTARSFSRGSPPLSDLLEDLRIRTRRLEISDLIDFDVFAAAAASGELEFFDTRRWQRRGGELW</sequence>
<dbReference type="GO" id="GO:0016887">
    <property type="term" value="F:ATP hydrolysis activity"/>
    <property type="evidence" value="ECO:0007669"/>
    <property type="project" value="InterPro"/>
</dbReference>
<dbReference type="InterPro" id="IPR020575">
    <property type="entry name" value="Hsp90_N"/>
</dbReference>
<evidence type="ECO:0000256" key="1">
    <source>
        <dbReference type="ARBA" id="ARBA00008239"/>
    </source>
</evidence>
<dbReference type="AlphaFoldDB" id="A0A919A7E6"/>
<keyword evidence="2" id="KW-0547">Nucleotide-binding</keyword>
<dbReference type="Pfam" id="PF13589">
    <property type="entry name" value="HATPase_c_3"/>
    <property type="match status" value="1"/>
</dbReference>
<dbReference type="PRINTS" id="PR00775">
    <property type="entry name" value="HEATSHOCK90"/>
</dbReference>
<reference evidence="6" key="2">
    <citation type="submission" date="2020-09" db="EMBL/GenBank/DDBJ databases">
        <authorList>
            <person name="Sun Q."/>
            <person name="Ohkuma M."/>
        </authorList>
    </citation>
    <scope>NUCLEOTIDE SEQUENCE</scope>
    <source>
        <strain evidence="6">JCM 4477</strain>
    </source>
</reference>
<dbReference type="GO" id="GO:0140662">
    <property type="term" value="F:ATP-dependent protein folding chaperone"/>
    <property type="evidence" value="ECO:0007669"/>
    <property type="project" value="InterPro"/>
</dbReference>
<dbReference type="InterPro" id="IPR056471">
    <property type="entry name" value="HD-CE"/>
</dbReference>
<name>A0A919A7E6_9ACTN</name>
<dbReference type="EMBL" id="BNBI01000002">
    <property type="protein sequence ID" value="GHE90523.1"/>
    <property type="molecule type" value="Genomic_DNA"/>
</dbReference>
<keyword evidence="3" id="KW-0067">ATP-binding</keyword>
<comment type="caution">
    <text evidence="6">The sequence shown here is derived from an EMBL/GenBank/DDBJ whole genome shotgun (WGS) entry which is preliminary data.</text>
</comment>
<dbReference type="SUPFAM" id="SSF55874">
    <property type="entry name" value="ATPase domain of HSP90 chaperone/DNA topoisomerase II/histidine kinase"/>
    <property type="match status" value="1"/>
</dbReference>
<dbReference type="GO" id="GO:0051082">
    <property type="term" value="F:unfolded protein binding"/>
    <property type="evidence" value="ECO:0007669"/>
    <property type="project" value="InterPro"/>
</dbReference>
<dbReference type="InterPro" id="IPR036890">
    <property type="entry name" value="HATPase_C_sf"/>
</dbReference>
<evidence type="ECO:0000313" key="6">
    <source>
        <dbReference type="EMBL" id="GHE90523.1"/>
    </source>
</evidence>
<proteinExistence type="inferred from homology"/>
<evidence type="ECO:0000256" key="3">
    <source>
        <dbReference type="ARBA" id="ARBA00022840"/>
    </source>
</evidence>